<keyword evidence="3" id="KW-0472">Membrane</keyword>
<dbReference type="GeneID" id="92090432"/>
<name>A0ABR1VDP8_9PEZI</name>
<dbReference type="RefSeq" id="XP_066716638.1">
    <property type="nucleotide sequence ID" value="XM_066857369.1"/>
</dbReference>
<organism evidence="4 5">
    <name type="scientific">Apiospora phragmitis</name>
    <dbReference type="NCBI Taxonomy" id="2905665"/>
    <lineage>
        <taxon>Eukaryota</taxon>
        <taxon>Fungi</taxon>
        <taxon>Dikarya</taxon>
        <taxon>Ascomycota</taxon>
        <taxon>Pezizomycotina</taxon>
        <taxon>Sordariomycetes</taxon>
        <taxon>Xylariomycetidae</taxon>
        <taxon>Amphisphaeriales</taxon>
        <taxon>Apiosporaceae</taxon>
        <taxon>Apiospora</taxon>
    </lineage>
</organism>
<feature type="compositionally biased region" description="Polar residues" evidence="2">
    <location>
        <begin position="551"/>
        <end position="568"/>
    </location>
</feature>
<dbReference type="Pfam" id="PF16944">
    <property type="entry name" value="KCH"/>
    <property type="match status" value="1"/>
</dbReference>
<feature type="transmembrane region" description="Helical" evidence="3">
    <location>
        <begin position="65"/>
        <end position="85"/>
    </location>
</feature>
<feature type="transmembrane region" description="Helical" evidence="3">
    <location>
        <begin position="242"/>
        <end position="274"/>
    </location>
</feature>
<gene>
    <name evidence="4" type="ORF">PG994_005960</name>
</gene>
<protein>
    <submittedName>
        <fullName evidence="4">Vacuolar membrane protein</fullName>
    </submittedName>
</protein>
<feature type="transmembrane region" description="Helical" evidence="3">
    <location>
        <begin position="105"/>
        <end position="123"/>
    </location>
</feature>
<evidence type="ECO:0000256" key="2">
    <source>
        <dbReference type="SAM" id="MobiDB-lite"/>
    </source>
</evidence>
<keyword evidence="3" id="KW-1133">Transmembrane helix</keyword>
<dbReference type="EMBL" id="JAQQWL010000006">
    <property type="protein sequence ID" value="KAK8069344.1"/>
    <property type="molecule type" value="Genomic_DNA"/>
</dbReference>
<dbReference type="InterPro" id="IPR031606">
    <property type="entry name" value="Kch1/2"/>
</dbReference>
<feature type="region of interest" description="Disordered" evidence="2">
    <location>
        <begin position="412"/>
        <end position="612"/>
    </location>
</feature>
<feature type="compositionally biased region" description="Polar residues" evidence="2">
    <location>
        <begin position="454"/>
        <end position="471"/>
    </location>
</feature>
<keyword evidence="3" id="KW-0812">Transmembrane</keyword>
<accession>A0ABR1VDP8</accession>
<evidence type="ECO:0000256" key="3">
    <source>
        <dbReference type="SAM" id="Phobius"/>
    </source>
</evidence>
<dbReference type="PANTHER" id="PTHR36424">
    <property type="entry name" value="PHEROMONE-REGULATED MEMBRANE PROTEIN 6"/>
    <property type="match status" value="1"/>
</dbReference>
<evidence type="ECO:0000313" key="5">
    <source>
        <dbReference type="Proteomes" id="UP001480595"/>
    </source>
</evidence>
<evidence type="ECO:0000256" key="1">
    <source>
        <dbReference type="SAM" id="Coils"/>
    </source>
</evidence>
<keyword evidence="5" id="KW-1185">Reference proteome</keyword>
<sequence length="612" mass="67967">MGCFSSKKRMADVRPEAKWDYIVSSLWLVENSRTGTDDSGVNRVSRTSSPIPVLPRSLMHTCISLLLSMAVYGVDSFTAVNLLAFDQWTSQVKATSFVSFDVIKWVFSVCIIASFVNLAFEHVRAWRVMRRGSVSESFLDNLAVRLESVRWGSQGWRRFLVFAELTKSKKGAEYVALFTYFSFQSWIRVIFCSGPRQVLNALTLYNVLSNDLIPTETGSVDKSIMNFFSKLGELAKQNTQQVVVLSGMLFTLIIWVITLISLLIAVLFYVFFLWHYIPRQDGGLSGYCSRKINKRLMKIVSVKVNKAIAKEERDRLKTEMKAAKKTGEKTPIERQAKLPTFMDPAKDDSLPEMPQYGLSRTETMATLPVYESRPGTPNTIEMSAFDQKRPLPSRQGTGASYASNAPLMGSAAPMSMNRSASPAPTLPQMDFDNYPPQRPGTAQSNGSFGGPQQRPMQNNNPSFGPRYTQSPAPYGNGNMPPQRNLTGGSMDPYGRPMPRAVDQLSGRQQMYDDNASIRDGRSSPAPSMYSNAGPGPNRPGFNGPAYPPPRSATTQPQQRSNIPPQRNMTAPMPPMQQSDPYGPRPGTSPSQRGPPRGYGYGDVEAQRGPPRY</sequence>
<dbReference type="PANTHER" id="PTHR36424:SF1">
    <property type="entry name" value="LOW AFFINITY K(+) TRANSPORTER 1-RELATED"/>
    <property type="match status" value="1"/>
</dbReference>
<reference evidence="4 5" key="1">
    <citation type="submission" date="2023-01" db="EMBL/GenBank/DDBJ databases">
        <title>Analysis of 21 Apiospora genomes using comparative genomics revels a genus with tremendous synthesis potential of carbohydrate active enzymes and secondary metabolites.</title>
        <authorList>
            <person name="Sorensen T."/>
        </authorList>
    </citation>
    <scope>NUCLEOTIDE SEQUENCE [LARGE SCALE GENOMIC DNA]</scope>
    <source>
        <strain evidence="4 5">CBS 135458</strain>
    </source>
</reference>
<keyword evidence="1" id="KW-0175">Coiled coil</keyword>
<feature type="coiled-coil region" evidence="1">
    <location>
        <begin position="299"/>
        <end position="326"/>
    </location>
</feature>
<comment type="caution">
    <text evidence="4">The sequence shown here is derived from an EMBL/GenBank/DDBJ whole genome shotgun (WGS) entry which is preliminary data.</text>
</comment>
<evidence type="ECO:0000313" key="4">
    <source>
        <dbReference type="EMBL" id="KAK8069344.1"/>
    </source>
</evidence>
<dbReference type="Proteomes" id="UP001480595">
    <property type="component" value="Unassembled WGS sequence"/>
</dbReference>
<feature type="compositionally biased region" description="Low complexity" evidence="2">
    <location>
        <begin position="531"/>
        <end position="544"/>
    </location>
</feature>
<proteinExistence type="predicted"/>